<proteinExistence type="predicted"/>
<keyword evidence="3" id="KW-1185">Reference proteome</keyword>
<reference evidence="2" key="1">
    <citation type="submission" date="2022-11" db="EMBL/GenBank/DDBJ databases">
        <authorList>
            <person name="Petersen C."/>
        </authorList>
    </citation>
    <scope>NUCLEOTIDE SEQUENCE</scope>
    <source>
        <strain evidence="2">IBT 30069</strain>
    </source>
</reference>
<dbReference type="Pfam" id="PF04707">
    <property type="entry name" value="PRELI"/>
    <property type="match status" value="1"/>
</dbReference>
<evidence type="ECO:0000313" key="3">
    <source>
        <dbReference type="Proteomes" id="UP001149165"/>
    </source>
</evidence>
<dbReference type="InterPro" id="IPR037365">
    <property type="entry name" value="Slowmo/Ups"/>
</dbReference>
<evidence type="ECO:0000259" key="1">
    <source>
        <dbReference type="PROSITE" id="PS50904"/>
    </source>
</evidence>
<sequence length="291" mass="32620">MQLPLPSRVKSHGSDNPPNAFLAIDSTAIMKFFENKFTYDYSFPAVSLAYFLRYPNPYSRHVLTTDVIDRYIDPETQRLHTIRLLLKKSKVPAGILKLLPKGMGGSDSSGQSYILETTVVDPHEGWMETESRNMEWTGILSVVEKQRYQRLDSGNESRVLEGLSMEQKAEQTTVRTTVTFKSRLGQGKLLGRKKADNAEGEDEAPKRGFFSSLSTAGIQRTIELIGVSRTRDAVLKSKEGMNVVLERLRSGGIVGVLEAMRRDREALGLDGPLKRVLLQGNAHTFRDDDDK</sequence>
<gene>
    <name evidence="2" type="ORF">N7456_005009</name>
</gene>
<name>A0A9W9FXQ1_9EURO</name>
<dbReference type="EMBL" id="JAPQKH010000003">
    <property type="protein sequence ID" value="KAJ5108334.1"/>
    <property type="molecule type" value="Genomic_DNA"/>
</dbReference>
<protein>
    <recommendedName>
        <fullName evidence="1">PRELI/MSF1 domain-containing protein</fullName>
    </recommendedName>
</protein>
<organism evidence="2 3">
    <name type="scientific">Penicillium angulare</name>
    <dbReference type="NCBI Taxonomy" id="116970"/>
    <lineage>
        <taxon>Eukaryota</taxon>
        <taxon>Fungi</taxon>
        <taxon>Dikarya</taxon>
        <taxon>Ascomycota</taxon>
        <taxon>Pezizomycotina</taxon>
        <taxon>Eurotiomycetes</taxon>
        <taxon>Eurotiomycetidae</taxon>
        <taxon>Eurotiales</taxon>
        <taxon>Aspergillaceae</taxon>
        <taxon>Penicillium</taxon>
    </lineage>
</organism>
<accession>A0A9W9FXQ1</accession>
<dbReference type="PANTHER" id="PTHR11158">
    <property type="entry name" value="MSF1/PX19 RELATED"/>
    <property type="match status" value="1"/>
</dbReference>
<dbReference type="Proteomes" id="UP001149165">
    <property type="component" value="Unassembled WGS sequence"/>
</dbReference>
<evidence type="ECO:0000313" key="2">
    <source>
        <dbReference type="EMBL" id="KAJ5108334.1"/>
    </source>
</evidence>
<dbReference type="GO" id="GO:0005758">
    <property type="term" value="C:mitochondrial intermembrane space"/>
    <property type="evidence" value="ECO:0007669"/>
    <property type="project" value="InterPro"/>
</dbReference>
<dbReference type="PROSITE" id="PS50904">
    <property type="entry name" value="PRELI_MSF1"/>
    <property type="match status" value="1"/>
</dbReference>
<reference evidence="2" key="2">
    <citation type="journal article" date="2023" name="IMA Fungus">
        <title>Comparative genomic study of the Penicillium genus elucidates a diverse pangenome and 15 lateral gene transfer events.</title>
        <authorList>
            <person name="Petersen C."/>
            <person name="Sorensen T."/>
            <person name="Nielsen M.R."/>
            <person name="Sondergaard T.E."/>
            <person name="Sorensen J.L."/>
            <person name="Fitzpatrick D.A."/>
            <person name="Frisvad J.C."/>
            <person name="Nielsen K.L."/>
        </authorList>
    </citation>
    <scope>NUCLEOTIDE SEQUENCE</scope>
    <source>
        <strain evidence="2">IBT 30069</strain>
    </source>
</reference>
<comment type="caution">
    <text evidence="2">The sequence shown here is derived from an EMBL/GenBank/DDBJ whole genome shotgun (WGS) entry which is preliminary data.</text>
</comment>
<dbReference type="OrthoDB" id="341300at2759"/>
<dbReference type="AlphaFoldDB" id="A0A9W9FXQ1"/>
<dbReference type="InterPro" id="IPR006797">
    <property type="entry name" value="PRELI/MSF1_dom"/>
</dbReference>
<feature type="domain" description="PRELI/MSF1" evidence="1">
    <location>
        <begin position="30"/>
        <end position="253"/>
    </location>
</feature>